<protein>
    <recommendedName>
        <fullName evidence="3">Secreted protein</fullName>
    </recommendedName>
</protein>
<accession>A0A0A8XYE1</accession>
<keyword evidence="1" id="KW-0732">Signal</keyword>
<reference evidence="2" key="2">
    <citation type="journal article" date="2015" name="Data Brief">
        <title>Shoot transcriptome of the giant reed, Arundo donax.</title>
        <authorList>
            <person name="Barrero R.A."/>
            <person name="Guerrero F.D."/>
            <person name="Moolhuijzen P."/>
            <person name="Goolsby J.A."/>
            <person name="Tidwell J."/>
            <person name="Bellgard S.E."/>
            <person name="Bellgard M.I."/>
        </authorList>
    </citation>
    <scope>NUCLEOTIDE SEQUENCE</scope>
    <source>
        <tissue evidence="2">Shoot tissue taken approximately 20 cm above the soil surface</tissue>
    </source>
</reference>
<sequence>MPCIGMTTLLTSFCLSHSQLLASFTKHNALENIVIVIHQEKPWISETKLPHHSSSRSGWPFPSPS</sequence>
<dbReference type="EMBL" id="GBRH01281183">
    <property type="protein sequence ID" value="JAD16712.1"/>
    <property type="molecule type" value="Transcribed_RNA"/>
</dbReference>
<feature type="signal peptide" evidence="1">
    <location>
        <begin position="1"/>
        <end position="18"/>
    </location>
</feature>
<reference evidence="2" key="1">
    <citation type="submission" date="2014-09" db="EMBL/GenBank/DDBJ databases">
        <authorList>
            <person name="Magalhaes I.L.F."/>
            <person name="Oliveira U."/>
            <person name="Santos F.R."/>
            <person name="Vidigal T.H.D.A."/>
            <person name="Brescovit A.D."/>
            <person name="Santos A.J."/>
        </authorList>
    </citation>
    <scope>NUCLEOTIDE SEQUENCE</scope>
    <source>
        <tissue evidence="2">Shoot tissue taken approximately 20 cm above the soil surface</tissue>
    </source>
</reference>
<organism evidence="2">
    <name type="scientific">Arundo donax</name>
    <name type="common">Giant reed</name>
    <name type="synonym">Donax arundinaceus</name>
    <dbReference type="NCBI Taxonomy" id="35708"/>
    <lineage>
        <taxon>Eukaryota</taxon>
        <taxon>Viridiplantae</taxon>
        <taxon>Streptophyta</taxon>
        <taxon>Embryophyta</taxon>
        <taxon>Tracheophyta</taxon>
        <taxon>Spermatophyta</taxon>
        <taxon>Magnoliopsida</taxon>
        <taxon>Liliopsida</taxon>
        <taxon>Poales</taxon>
        <taxon>Poaceae</taxon>
        <taxon>PACMAD clade</taxon>
        <taxon>Arundinoideae</taxon>
        <taxon>Arundineae</taxon>
        <taxon>Arundo</taxon>
    </lineage>
</organism>
<evidence type="ECO:0000313" key="2">
    <source>
        <dbReference type="EMBL" id="JAD16712.1"/>
    </source>
</evidence>
<evidence type="ECO:0008006" key="3">
    <source>
        <dbReference type="Google" id="ProtNLM"/>
    </source>
</evidence>
<evidence type="ECO:0000256" key="1">
    <source>
        <dbReference type="SAM" id="SignalP"/>
    </source>
</evidence>
<proteinExistence type="predicted"/>
<feature type="chain" id="PRO_5002043196" description="Secreted protein" evidence="1">
    <location>
        <begin position="19"/>
        <end position="65"/>
    </location>
</feature>
<dbReference type="AlphaFoldDB" id="A0A0A8XYE1"/>
<name>A0A0A8XYE1_ARUDO</name>